<accession>A0A8H7SE24</accession>
<gene>
    <name evidence="2" type="ORF">INT45_002113</name>
</gene>
<evidence type="ECO:0000313" key="2">
    <source>
        <dbReference type="EMBL" id="KAG2227875.1"/>
    </source>
</evidence>
<feature type="region of interest" description="Disordered" evidence="1">
    <location>
        <begin position="533"/>
        <end position="597"/>
    </location>
</feature>
<dbReference type="OrthoDB" id="2138242at2759"/>
<name>A0A8H7SE24_9FUNG</name>
<feature type="compositionally biased region" description="Acidic residues" evidence="1">
    <location>
        <begin position="737"/>
        <end position="746"/>
    </location>
</feature>
<feature type="compositionally biased region" description="Low complexity" evidence="1">
    <location>
        <begin position="537"/>
        <end position="568"/>
    </location>
</feature>
<organism evidence="2 3">
    <name type="scientific">Circinella minor</name>
    <dbReference type="NCBI Taxonomy" id="1195481"/>
    <lineage>
        <taxon>Eukaryota</taxon>
        <taxon>Fungi</taxon>
        <taxon>Fungi incertae sedis</taxon>
        <taxon>Mucoromycota</taxon>
        <taxon>Mucoromycotina</taxon>
        <taxon>Mucoromycetes</taxon>
        <taxon>Mucorales</taxon>
        <taxon>Lichtheimiaceae</taxon>
        <taxon>Circinella</taxon>
    </lineage>
</organism>
<feature type="compositionally biased region" description="Low complexity" evidence="1">
    <location>
        <begin position="284"/>
        <end position="298"/>
    </location>
</feature>
<feature type="compositionally biased region" description="Polar residues" evidence="1">
    <location>
        <begin position="750"/>
        <end position="761"/>
    </location>
</feature>
<feature type="compositionally biased region" description="Polar residues" evidence="1">
    <location>
        <begin position="314"/>
        <end position="327"/>
    </location>
</feature>
<dbReference type="AlphaFoldDB" id="A0A8H7SE24"/>
<sequence>MKVQTLLLGYFSDEKPVHVYRLTNQVLYKLSDISLLFGLPHLPQHPTLSTNLLSNNSPHCYRDNQDLYLSTKLLGEIAISLNKYQLAEFCKFKPNDYTAGLADSILDSMSRFERVKKMGQWKGMDLPGLASASSSSIDTITSSHNTKNNSNNNNNRIPFTTNTNTTTYSPPTTLNTSQESTPPSLRRNEKRSASNNNNNNNNDEHDSISNQRKSSPLVKTEPLSPPPSFVPASPTRDQNSNSDSTNPMALNSVLMNGDRRRSGSAADDQHQLQGSNKRQRVDNSNENGSSSTTTSNNNKRQSYRSVLPKPMHTVGSQSSSNAPSTLLSKRLQSKQGKNTRHLTIFAPSYNNQPALGIRSAPLNTNFFQQQQQLQHQHQQPPGTSGNGLIQPPTLPSSHHQHPHHQLRHAHQPGVNHHPPLHTAGGNSNQHSSHHHHQQQQKGYYYGQGPSTSLPQSSQAPRMSMLHPGHTLAPLLSPRAPIPSQHREAASQRLSPRSNKQEFAIPPIVPSQQQPPLTAHPSSTAYYPYMASPMYQRNSNNTSGSNNNSGNNNNSSGSSGSSSNNGNSNQHHPPVTGALPTTAREVPLPPQTPTTNSFGSLQRQQFLQPFEHLFETIETSRTLKTTLDDQIRRSSTLMQTLQASSTTIEGLVRNQIKEAQKEMMAEMDATFENILQRIEKLERVEGKEHLRQKQGQEDEEEEEEEEERRRVGIETPPPPVPTSATTLSSHKNKRRQDEEEQGEDDNNNGEPSSSRTTKSNGFLRSPPTIVRSQNDIGPNEYHGLLNALRERLDRLERQFDN</sequence>
<feature type="compositionally biased region" description="Polar residues" evidence="1">
    <location>
        <begin position="449"/>
        <end position="460"/>
    </location>
</feature>
<feature type="compositionally biased region" description="Polar residues" evidence="1">
    <location>
        <begin position="235"/>
        <end position="249"/>
    </location>
</feature>
<evidence type="ECO:0000313" key="3">
    <source>
        <dbReference type="Proteomes" id="UP000646827"/>
    </source>
</evidence>
<evidence type="ECO:0000256" key="1">
    <source>
        <dbReference type="SAM" id="MobiDB-lite"/>
    </source>
</evidence>
<feature type="compositionally biased region" description="Acidic residues" evidence="1">
    <location>
        <begin position="696"/>
        <end position="705"/>
    </location>
</feature>
<feature type="region of interest" description="Disordered" evidence="1">
    <location>
        <begin position="369"/>
        <end position="498"/>
    </location>
</feature>
<feature type="compositionally biased region" description="Low complexity" evidence="1">
    <location>
        <begin position="369"/>
        <end position="379"/>
    </location>
</feature>
<feature type="compositionally biased region" description="Basic residues" evidence="1">
    <location>
        <begin position="398"/>
        <end position="410"/>
    </location>
</feature>
<feature type="region of interest" description="Disordered" evidence="1">
    <location>
        <begin position="685"/>
        <end position="779"/>
    </location>
</feature>
<feature type="compositionally biased region" description="Low complexity" evidence="1">
    <location>
        <begin position="439"/>
        <end position="448"/>
    </location>
</feature>
<protein>
    <submittedName>
        <fullName evidence="2">Uncharacterized protein</fullName>
    </submittedName>
</protein>
<dbReference type="EMBL" id="JAEPRB010000004">
    <property type="protein sequence ID" value="KAG2227875.1"/>
    <property type="molecule type" value="Genomic_DNA"/>
</dbReference>
<comment type="caution">
    <text evidence="2">The sequence shown here is derived from an EMBL/GenBank/DDBJ whole genome shotgun (WGS) entry which is preliminary data.</text>
</comment>
<feature type="compositionally biased region" description="Low complexity" evidence="1">
    <location>
        <begin position="132"/>
        <end position="177"/>
    </location>
</feature>
<feature type="compositionally biased region" description="Basic and acidic residues" evidence="1">
    <location>
        <begin position="685"/>
        <end position="695"/>
    </location>
</feature>
<reference evidence="2 3" key="1">
    <citation type="submission" date="2020-12" db="EMBL/GenBank/DDBJ databases">
        <title>Metabolic potential, ecology and presence of endohyphal bacteria is reflected in genomic diversity of Mucoromycotina.</title>
        <authorList>
            <person name="Muszewska A."/>
            <person name="Okrasinska A."/>
            <person name="Steczkiewicz K."/>
            <person name="Drgas O."/>
            <person name="Orlowska M."/>
            <person name="Perlinska-Lenart U."/>
            <person name="Aleksandrzak-Piekarczyk T."/>
            <person name="Szatraj K."/>
            <person name="Zielenkiewicz U."/>
            <person name="Pilsyk S."/>
            <person name="Malc E."/>
            <person name="Mieczkowski P."/>
            <person name="Kruszewska J.S."/>
            <person name="Biernat P."/>
            <person name="Pawlowska J."/>
        </authorList>
    </citation>
    <scope>NUCLEOTIDE SEQUENCE [LARGE SCALE GENOMIC DNA]</scope>
    <source>
        <strain evidence="2 3">CBS 142.35</strain>
    </source>
</reference>
<keyword evidence="3" id="KW-1185">Reference proteome</keyword>
<feature type="region of interest" description="Disordered" evidence="1">
    <location>
        <begin position="132"/>
        <end position="338"/>
    </location>
</feature>
<proteinExistence type="predicted"/>
<dbReference type="Proteomes" id="UP000646827">
    <property type="component" value="Unassembled WGS sequence"/>
</dbReference>